<dbReference type="HOGENOM" id="CLU_1798524_0_0_1"/>
<reference evidence="2" key="3">
    <citation type="submission" date="2015-06" db="UniProtKB">
        <authorList>
            <consortium name="EnsemblMetazoa"/>
        </authorList>
    </citation>
    <scope>IDENTIFICATION</scope>
</reference>
<reference evidence="3" key="1">
    <citation type="submission" date="2012-12" db="EMBL/GenBank/DDBJ databases">
        <authorList>
            <person name="Hellsten U."/>
            <person name="Grimwood J."/>
            <person name="Chapman J.A."/>
            <person name="Shapiro H."/>
            <person name="Aerts A."/>
            <person name="Otillar R.P."/>
            <person name="Terry A.Y."/>
            <person name="Boore J.L."/>
            <person name="Simakov O."/>
            <person name="Marletaz F."/>
            <person name="Cho S.-J."/>
            <person name="Edsinger-Gonzales E."/>
            <person name="Havlak P."/>
            <person name="Kuo D.-H."/>
            <person name="Larsson T."/>
            <person name="Lv J."/>
            <person name="Arendt D."/>
            <person name="Savage R."/>
            <person name="Osoegawa K."/>
            <person name="de Jong P."/>
            <person name="Lindberg D.R."/>
            <person name="Seaver E.C."/>
            <person name="Weisblat D.A."/>
            <person name="Putnam N.H."/>
            <person name="Grigoriev I.V."/>
            <person name="Rokhsar D.S."/>
        </authorList>
    </citation>
    <scope>NUCLEOTIDE SEQUENCE</scope>
</reference>
<reference evidence="1 3" key="2">
    <citation type="journal article" date="2013" name="Nature">
        <title>Insights into bilaterian evolution from three spiralian genomes.</title>
        <authorList>
            <person name="Simakov O."/>
            <person name="Marletaz F."/>
            <person name="Cho S.J."/>
            <person name="Edsinger-Gonzales E."/>
            <person name="Havlak P."/>
            <person name="Hellsten U."/>
            <person name="Kuo D.H."/>
            <person name="Larsson T."/>
            <person name="Lv J."/>
            <person name="Arendt D."/>
            <person name="Savage R."/>
            <person name="Osoegawa K."/>
            <person name="de Jong P."/>
            <person name="Grimwood J."/>
            <person name="Chapman J.A."/>
            <person name="Shapiro H."/>
            <person name="Aerts A."/>
            <person name="Otillar R.P."/>
            <person name="Terry A.Y."/>
            <person name="Boore J.L."/>
            <person name="Grigoriev I.V."/>
            <person name="Lindberg D.R."/>
            <person name="Seaver E.C."/>
            <person name="Weisblat D.A."/>
            <person name="Putnam N.H."/>
            <person name="Rokhsar D.S."/>
        </authorList>
    </citation>
    <scope>NUCLEOTIDE SEQUENCE</scope>
</reference>
<organism evidence="2 3">
    <name type="scientific">Helobdella robusta</name>
    <name type="common">Californian leech</name>
    <dbReference type="NCBI Taxonomy" id="6412"/>
    <lineage>
        <taxon>Eukaryota</taxon>
        <taxon>Metazoa</taxon>
        <taxon>Spiralia</taxon>
        <taxon>Lophotrochozoa</taxon>
        <taxon>Annelida</taxon>
        <taxon>Clitellata</taxon>
        <taxon>Hirudinea</taxon>
        <taxon>Rhynchobdellida</taxon>
        <taxon>Glossiphoniidae</taxon>
        <taxon>Helobdella</taxon>
    </lineage>
</organism>
<dbReference type="RefSeq" id="XP_009013508.1">
    <property type="nucleotide sequence ID" value="XM_009015260.1"/>
</dbReference>
<dbReference type="EMBL" id="KB096080">
    <property type="protein sequence ID" value="ESO08578.1"/>
    <property type="molecule type" value="Genomic_DNA"/>
</dbReference>
<evidence type="ECO:0000313" key="3">
    <source>
        <dbReference type="Proteomes" id="UP000015101"/>
    </source>
</evidence>
<keyword evidence="3" id="KW-1185">Reference proteome</keyword>
<name>T1F1Y6_HELRO</name>
<evidence type="ECO:0000313" key="1">
    <source>
        <dbReference type="EMBL" id="ESO08578.1"/>
    </source>
</evidence>
<dbReference type="EnsemblMetazoa" id="HelroT169453">
    <property type="protein sequence ID" value="HelroP169453"/>
    <property type="gene ID" value="HelroG169453"/>
</dbReference>
<protein>
    <submittedName>
        <fullName evidence="1 2">Uncharacterized protein</fullName>
    </submittedName>
</protein>
<gene>
    <name evidence="2" type="primary">20202836</name>
    <name evidence="1" type="ORF">HELRODRAFT_169453</name>
</gene>
<evidence type="ECO:0000313" key="2">
    <source>
        <dbReference type="EnsemblMetazoa" id="HelroP169453"/>
    </source>
</evidence>
<dbReference type="KEGG" id="hro:HELRODRAFT_169453"/>
<dbReference type="CTD" id="20202836"/>
<accession>T1F1Y6</accession>
<dbReference type="GeneID" id="20202836"/>
<proteinExistence type="predicted"/>
<dbReference type="InParanoid" id="T1F1Y6"/>
<sequence>MFRTETSTQDKPVTVNAEVDVTQNSLSIYSTLKAISSGLKVPIGLLFRQGFSVHAAANIQVQSARKITKPLGAGHVIHVVHISFGILAFNLTAQENLSPFFQNPTYPSKVFGLVHLEEDSFITVRAKSNQMVIGKNSYTIVKMF</sequence>
<dbReference type="AlphaFoldDB" id="T1F1Y6"/>
<dbReference type="Proteomes" id="UP000015101">
    <property type="component" value="Unassembled WGS sequence"/>
</dbReference>
<dbReference type="EMBL" id="AMQM01003288">
    <property type="status" value="NOT_ANNOTATED_CDS"/>
    <property type="molecule type" value="Genomic_DNA"/>
</dbReference>